<reference evidence="2 3" key="1">
    <citation type="journal article" date="2019" name="Sci. Rep.">
        <title>Orb-weaving spider Araneus ventricosus genome elucidates the spidroin gene catalogue.</title>
        <authorList>
            <person name="Kono N."/>
            <person name="Nakamura H."/>
            <person name="Ohtoshi R."/>
            <person name="Moran D.A.P."/>
            <person name="Shinohara A."/>
            <person name="Yoshida Y."/>
            <person name="Fujiwara M."/>
            <person name="Mori M."/>
            <person name="Tomita M."/>
            <person name="Arakawa K."/>
        </authorList>
    </citation>
    <scope>NUCLEOTIDE SEQUENCE [LARGE SCALE GENOMIC DNA]</scope>
</reference>
<organism evidence="2 3">
    <name type="scientific">Araneus ventricosus</name>
    <name type="common">Orbweaver spider</name>
    <name type="synonym">Epeira ventricosa</name>
    <dbReference type="NCBI Taxonomy" id="182803"/>
    <lineage>
        <taxon>Eukaryota</taxon>
        <taxon>Metazoa</taxon>
        <taxon>Ecdysozoa</taxon>
        <taxon>Arthropoda</taxon>
        <taxon>Chelicerata</taxon>
        <taxon>Arachnida</taxon>
        <taxon>Araneae</taxon>
        <taxon>Araneomorphae</taxon>
        <taxon>Entelegynae</taxon>
        <taxon>Araneoidea</taxon>
        <taxon>Araneidae</taxon>
        <taxon>Araneus</taxon>
    </lineage>
</organism>
<proteinExistence type="predicted"/>
<protein>
    <submittedName>
        <fullName evidence="2">Uncharacterized protein</fullName>
    </submittedName>
</protein>
<name>A0A4Y2SQD7_ARAVE</name>
<keyword evidence="3" id="KW-1185">Reference proteome</keyword>
<dbReference type="Proteomes" id="UP000499080">
    <property type="component" value="Unassembled WGS sequence"/>
</dbReference>
<evidence type="ECO:0000256" key="1">
    <source>
        <dbReference type="SAM" id="MobiDB-lite"/>
    </source>
</evidence>
<dbReference type="AlphaFoldDB" id="A0A4Y2SQD7"/>
<gene>
    <name evidence="2" type="ORF">AVEN_183755_1</name>
</gene>
<sequence>MMRITFSDLSGTSHSPAKETSRPFRGTRYQGVDSSARWGIEGVPCWRSLDFLWPQLRANATTPGQRMMATVGKPISEHPASSKPIQKDTHPFSYGLVVEIHFAITKLTESLTLFLS</sequence>
<dbReference type="EMBL" id="BGPR01023374">
    <property type="protein sequence ID" value="GBN90514.1"/>
    <property type="molecule type" value="Genomic_DNA"/>
</dbReference>
<accession>A0A4Y2SQD7</accession>
<feature type="region of interest" description="Disordered" evidence="1">
    <location>
        <begin position="1"/>
        <end position="29"/>
    </location>
</feature>
<evidence type="ECO:0000313" key="3">
    <source>
        <dbReference type="Proteomes" id="UP000499080"/>
    </source>
</evidence>
<comment type="caution">
    <text evidence="2">The sequence shown here is derived from an EMBL/GenBank/DDBJ whole genome shotgun (WGS) entry which is preliminary data.</text>
</comment>
<evidence type="ECO:0000313" key="2">
    <source>
        <dbReference type="EMBL" id="GBN90514.1"/>
    </source>
</evidence>